<accession>A0A383AYY2</accession>
<proteinExistence type="predicted"/>
<dbReference type="InterPro" id="IPR039476">
    <property type="entry name" value="P2CMN_synthase_LarB"/>
</dbReference>
<dbReference type="EMBL" id="UINC01195954">
    <property type="protein sequence ID" value="SVE12760.1"/>
    <property type="molecule type" value="Genomic_DNA"/>
</dbReference>
<organism evidence="1">
    <name type="scientific">marine metagenome</name>
    <dbReference type="NCBI Taxonomy" id="408172"/>
    <lineage>
        <taxon>unclassified sequences</taxon>
        <taxon>metagenomes</taxon>
        <taxon>ecological metagenomes</taxon>
    </lineage>
</organism>
<dbReference type="GO" id="GO:0016787">
    <property type="term" value="F:hydrolase activity"/>
    <property type="evidence" value="ECO:0007669"/>
    <property type="project" value="InterPro"/>
</dbReference>
<protein>
    <recommendedName>
        <fullName evidence="2">1-(5-phosphoribosyl)-5-amino-4-imidazole-carboxylate carboxylase</fullName>
    </recommendedName>
</protein>
<dbReference type="PANTHER" id="PTHR43064">
    <property type="entry name" value="PHOSPHORIBOSYLAMINOIMIDAZOLE CARBOXYLASE-RELATED"/>
    <property type="match status" value="1"/>
</dbReference>
<feature type="non-terminal residue" evidence="1">
    <location>
        <position position="98"/>
    </location>
</feature>
<reference evidence="1" key="1">
    <citation type="submission" date="2018-05" db="EMBL/GenBank/DDBJ databases">
        <authorList>
            <person name="Lanie J.A."/>
            <person name="Ng W.-L."/>
            <person name="Kazmierczak K.M."/>
            <person name="Andrzejewski T.M."/>
            <person name="Davidsen T.M."/>
            <person name="Wayne K.J."/>
            <person name="Tettelin H."/>
            <person name="Glass J.I."/>
            <person name="Rusch D."/>
            <person name="Podicherti R."/>
            <person name="Tsui H.-C.T."/>
            <person name="Winkler M.E."/>
        </authorList>
    </citation>
    <scope>NUCLEOTIDE SEQUENCE</scope>
</reference>
<name>A0A383AYY2_9ZZZZ</name>
<dbReference type="AlphaFoldDB" id="A0A383AYY2"/>
<dbReference type="PANTHER" id="PTHR43064:SF1">
    <property type="entry name" value="SLL1489 PROTEIN"/>
    <property type="match status" value="1"/>
</dbReference>
<evidence type="ECO:0000313" key="1">
    <source>
        <dbReference type="EMBL" id="SVE12760.1"/>
    </source>
</evidence>
<gene>
    <name evidence="1" type="ORF">METZ01_LOCUS465614</name>
</gene>
<evidence type="ECO:0008006" key="2">
    <source>
        <dbReference type="Google" id="ProtNLM"/>
    </source>
</evidence>
<sequence>MNLLRDLYSHKIDPEKAAEQLSTLPYENLDFAKVDHHRSIRSGLPEVIYSEGKTAGQLTSIIKSLYKEESDILATKLNPEIYEGIKLKLPPETIYNEA</sequence>